<reference evidence="1 2" key="1">
    <citation type="submission" date="2019-02" db="EMBL/GenBank/DDBJ databases">
        <title>Genomic Encyclopedia of Type Strains, Phase IV (KMG-IV): sequencing the most valuable type-strain genomes for metagenomic binning, comparative biology and taxonomic classification.</title>
        <authorList>
            <person name="Goeker M."/>
        </authorList>
    </citation>
    <scope>NUCLEOTIDE SEQUENCE [LARGE SCALE GENOMIC DNA]</scope>
    <source>
        <strain evidence="1 2">DSM 18116</strain>
    </source>
</reference>
<dbReference type="Proteomes" id="UP000293874">
    <property type="component" value="Unassembled WGS sequence"/>
</dbReference>
<dbReference type="RefSeq" id="WP_130543667.1">
    <property type="nucleotide sequence ID" value="NZ_CP042431.1"/>
</dbReference>
<organism evidence="1 2">
    <name type="scientific">Pseudobacter ginsenosidimutans</name>
    <dbReference type="NCBI Taxonomy" id="661488"/>
    <lineage>
        <taxon>Bacteria</taxon>
        <taxon>Pseudomonadati</taxon>
        <taxon>Bacteroidota</taxon>
        <taxon>Chitinophagia</taxon>
        <taxon>Chitinophagales</taxon>
        <taxon>Chitinophagaceae</taxon>
        <taxon>Pseudobacter</taxon>
    </lineage>
</organism>
<dbReference type="PANTHER" id="PTHR34071:SF2">
    <property type="entry name" value="FLAVIN-NUCLEOTIDE-BINDING PROTEIN"/>
    <property type="match status" value="1"/>
</dbReference>
<evidence type="ECO:0000313" key="2">
    <source>
        <dbReference type="Proteomes" id="UP000293874"/>
    </source>
</evidence>
<accession>A0A4Q7MNQ3</accession>
<dbReference type="Gene3D" id="2.30.110.10">
    <property type="entry name" value="Electron Transport, Fmn-binding Protein, Chain A"/>
    <property type="match status" value="1"/>
</dbReference>
<evidence type="ECO:0008006" key="3">
    <source>
        <dbReference type="Google" id="ProtNLM"/>
    </source>
</evidence>
<dbReference type="AlphaFoldDB" id="A0A4Q7MNQ3"/>
<name>A0A4Q7MNQ3_9BACT</name>
<dbReference type="EMBL" id="SGXA01000003">
    <property type="protein sequence ID" value="RZS69323.1"/>
    <property type="molecule type" value="Genomic_DNA"/>
</dbReference>
<protein>
    <recommendedName>
        <fullName evidence="3">Nitroimidazol reductase NimA-like FMN-containing flavoprotein (Pyridoxamine 5'-phosphate oxidase superfamily)</fullName>
    </recommendedName>
</protein>
<comment type="caution">
    <text evidence="1">The sequence shown here is derived from an EMBL/GenBank/DDBJ whole genome shotgun (WGS) entry which is preliminary data.</text>
</comment>
<proteinExistence type="predicted"/>
<dbReference type="InterPro" id="IPR024747">
    <property type="entry name" value="Pyridox_Oxase-rel"/>
</dbReference>
<sequence length="154" mass="17424">MMGKLSAADIEEILIKQIVGRIGCHADGLTYVVPISYAYDGAYVYGHTHEGMKLALMRKNPSVCFEVDEMQNMANWKSVILQGKFEELDDPQLRKHALDILNNRVLPVISSVTTHLSPYWPFPPDDYKEIKGVVFRIAVIEKSGRFENDQSGRP</sequence>
<gene>
    <name evidence="1" type="ORF">EV199_5160</name>
</gene>
<dbReference type="InterPro" id="IPR012349">
    <property type="entry name" value="Split_barrel_FMN-bd"/>
</dbReference>
<dbReference type="PANTHER" id="PTHR34071">
    <property type="entry name" value="5-NITROIMIDAZOLE ANTIBIOTICS RESISTANCE PROTEIN, NIMA-FAMILY-RELATED PROTEIN-RELATED"/>
    <property type="match status" value="1"/>
</dbReference>
<dbReference type="OrthoDB" id="9794935at2"/>
<dbReference type="SUPFAM" id="SSF50475">
    <property type="entry name" value="FMN-binding split barrel"/>
    <property type="match status" value="1"/>
</dbReference>
<keyword evidence="2" id="KW-1185">Reference proteome</keyword>
<dbReference type="Pfam" id="PF12900">
    <property type="entry name" value="Pyridox_ox_2"/>
    <property type="match status" value="1"/>
</dbReference>
<evidence type="ECO:0000313" key="1">
    <source>
        <dbReference type="EMBL" id="RZS69323.1"/>
    </source>
</evidence>